<reference evidence="4" key="1">
    <citation type="journal article" date="2019" name="Int. J. Syst. Evol. Microbiol.">
        <title>The Global Catalogue of Microorganisms (GCM) 10K type strain sequencing project: providing services to taxonomists for standard genome sequencing and annotation.</title>
        <authorList>
            <consortium name="The Broad Institute Genomics Platform"/>
            <consortium name="The Broad Institute Genome Sequencing Center for Infectious Disease"/>
            <person name="Wu L."/>
            <person name="Ma J."/>
        </authorList>
    </citation>
    <scope>NUCLEOTIDE SEQUENCE [LARGE SCALE GENOMIC DNA]</scope>
    <source>
        <strain evidence="4">CGMCC 1.16306</strain>
    </source>
</reference>
<gene>
    <name evidence="3" type="ORF">ACFQO1_10970</name>
</gene>
<name>A0ABW2MTF3_9FLAO</name>
<dbReference type="InterPro" id="IPR029044">
    <property type="entry name" value="Nucleotide-diphossugar_trans"/>
</dbReference>
<keyword evidence="4" id="KW-1185">Reference proteome</keyword>
<dbReference type="PANTHER" id="PTHR43630">
    <property type="entry name" value="POLY-BETA-1,6-N-ACETYL-D-GLUCOSAMINE SYNTHASE"/>
    <property type="match status" value="1"/>
</dbReference>
<proteinExistence type="inferred from homology"/>
<dbReference type="RefSeq" id="WP_380218111.1">
    <property type="nucleotide sequence ID" value="NZ_JBHTBN010000005.1"/>
</dbReference>
<organism evidence="3 4">
    <name type="scientific">Jejudonia soesokkakensis</name>
    <dbReference type="NCBI Taxonomy" id="1323432"/>
    <lineage>
        <taxon>Bacteria</taxon>
        <taxon>Pseudomonadati</taxon>
        <taxon>Bacteroidota</taxon>
        <taxon>Flavobacteriia</taxon>
        <taxon>Flavobacteriales</taxon>
        <taxon>Flavobacteriaceae</taxon>
        <taxon>Jejudonia</taxon>
    </lineage>
</organism>
<dbReference type="InterPro" id="IPR001173">
    <property type="entry name" value="Glyco_trans_2-like"/>
</dbReference>
<evidence type="ECO:0000313" key="4">
    <source>
        <dbReference type="Proteomes" id="UP001596415"/>
    </source>
</evidence>
<dbReference type="PANTHER" id="PTHR43630:SF2">
    <property type="entry name" value="GLYCOSYLTRANSFERASE"/>
    <property type="match status" value="1"/>
</dbReference>
<dbReference type="Pfam" id="PF00535">
    <property type="entry name" value="Glycos_transf_2"/>
    <property type="match status" value="1"/>
</dbReference>
<dbReference type="CDD" id="cd02511">
    <property type="entry name" value="Beta4Glucosyltransferase"/>
    <property type="match status" value="1"/>
</dbReference>
<feature type="domain" description="Glycosyltransferase 2-like" evidence="2">
    <location>
        <begin position="379"/>
        <end position="488"/>
    </location>
</feature>
<dbReference type="SUPFAM" id="SSF53448">
    <property type="entry name" value="Nucleotide-diphospho-sugar transferases"/>
    <property type="match status" value="1"/>
</dbReference>
<sequence length="625" mass="72818">MEYRFLIYISYSYSIPVGNPLEVAIFNRGYEVQWFADEQDGKENLKSKSNVLTEIKDVIDYKPHIVLTATNMVPDFISGLKVQIFHGFLAQKRPSKKHIFSEFRIRGFFDLYCTQGPSTTSIFKQLEKKHKHFKVMETGWSKVDPLFPIEAKAEGTLPVIMIASTFTERLSLAYNDLVYDEIKRLSTTGNYMFKMVLHPKIPNHIVEKWKGLTNEFFTFYDTTDLIPIFKQSDLLFADTTSAIQEFLLQKKPVVTFNHTFPHNYLIHVTETSKIESSFNQALTPSKELINNINAFILELHPYFDGKSSQRILDSCIYYLHEDKSGLRKKPLNLIRKFKIRKRLKHFSFTSNSQAFTLEKPQKSSFESIPLSQDRLKLTAIIPTGNEIHNIEAVLASVDFADEVMVVDSLSTDGTYDKALEIADTVLRREYQYSASQKNWAIPQAQHEWILLVDADERVTPELRAEILQILNNPPKDNTVAYWIGRNNHFMGEPVKHSGWKNDKVIRLFKRDACRYQDKNVHAEIIADGTVGHLKNKFYHDTYISLDKYLVKMNRYAWWQAKDYDKKTGRLTGYHFIIKPFWGFFKHYIIQGGFRDGVVGLTIGYIQGYTVFMRYAKLWLLRKKRS</sequence>
<comment type="caution">
    <text evidence="3">The sequence shown here is derived from an EMBL/GenBank/DDBJ whole genome shotgun (WGS) entry which is preliminary data.</text>
</comment>
<comment type="similarity">
    <text evidence="1">Belongs to the glycosyltransferase 2 family. WaaE/KdtX subfamily.</text>
</comment>
<keyword evidence="3" id="KW-0808">Transferase</keyword>
<dbReference type="EMBL" id="JBHTBN010000005">
    <property type="protein sequence ID" value="MFC7358214.1"/>
    <property type="molecule type" value="Genomic_DNA"/>
</dbReference>
<dbReference type="EC" id="2.4.-.-" evidence="3"/>
<evidence type="ECO:0000256" key="1">
    <source>
        <dbReference type="ARBA" id="ARBA00038494"/>
    </source>
</evidence>
<dbReference type="InterPro" id="IPR043148">
    <property type="entry name" value="TagF_C"/>
</dbReference>
<evidence type="ECO:0000313" key="3">
    <source>
        <dbReference type="EMBL" id="MFC7358214.1"/>
    </source>
</evidence>
<dbReference type="InterPro" id="IPR007554">
    <property type="entry name" value="Glycerophosphate_synth"/>
</dbReference>
<accession>A0ABW2MTF3</accession>
<keyword evidence="3" id="KW-0328">Glycosyltransferase</keyword>
<dbReference type="Pfam" id="PF04464">
    <property type="entry name" value="Glyphos_transf"/>
    <property type="match status" value="1"/>
</dbReference>
<dbReference type="Gene3D" id="3.90.550.10">
    <property type="entry name" value="Spore Coat Polysaccharide Biosynthesis Protein SpsA, Chain A"/>
    <property type="match status" value="1"/>
</dbReference>
<evidence type="ECO:0000259" key="2">
    <source>
        <dbReference type="Pfam" id="PF00535"/>
    </source>
</evidence>
<dbReference type="Proteomes" id="UP001596415">
    <property type="component" value="Unassembled WGS sequence"/>
</dbReference>
<dbReference type="SUPFAM" id="SSF53756">
    <property type="entry name" value="UDP-Glycosyltransferase/glycogen phosphorylase"/>
    <property type="match status" value="1"/>
</dbReference>
<protein>
    <submittedName>
        <fullName evidence="3">Glycosyltransferase</fullName>
        <ecNumber evidence="3">2.4.-.-</ecNumber>
    </submittedName>
</protein>
<dbReference type="GO" id="GO:0016757">
    <property type="term" value="F:glycosyltransferase activity"/>
    <property type="evidence" value="ECO:0007669"/>
    <property type="project" value="UniProtKB-KW"/>
</dbReference>
<dbReference type="Gene3D" id="3.40.50.12580">
    <property type="match status" value="1"/>
</dbReference>